<protein>
    <submittedName>
        <fullName evidence="1">Uncharacterized protein</fullName>
    </submittedName>
</protein>
<proteinExistence type="predicted"/>
<organism evidence="1">
    <name type="scientific">Arundo donax</name>
    <name type="common">Giant reed</name>
    <name type="synonym">Donax arundinaceus</name>
    <dbReference type="NCBI Taxonomy" id="35708"/>
    <lineage>
        <taxon>Eukaryota</taxon>
        <taxon>Viridiplantae</taxon>
        <taxon>Streptophyta</taxon>
        <taxon>Embryophyta</taxon>
        <taxon>Tracheophyta</taxon>
        <taxon>Spermatophyta</taxon>
        <taxon>Magnoliopsida</taxon>
        <taxon>Liliopsida</taxon>
        <taxon>Poales</taxon>
        <taxon>Poaceae</taxon>
        <taxon>PACMAD clade</taxon>
        <taxon>Arundinoideae</taxon>
        <taxon>Arundineae</taxon>
        <taxon>Arundo</taxon>
    </lineage>
</organism>
<name>A0A0A9C6J2_ARUDO</name>
<dbReference type="EMBL" id="GBRH01225956">
    <property type="protein sequence ID" value="JAD71939.1"/>
    <property type="molecule type" value="Transcribed_RNA"/>
</dbReference>
<reference evidence="1" key="1">
    <citation type="submission" date="2014-09" db="EMBL/GenBank/DDBJ databases">
        <authorList>
            <person name="Magalhaes I.L.F."/>
            <person name="Oliveira U."/>
            <person name="Santos F.R."/>
            <person name="Vidigal T.H.D.A."/>
            <person name="Brescovit A.D."/>
            <person name="Santos A.J."/>
        </authorList>
    </citation>
    <scope>NUCLEOTIDE SEQUENCE</scope>
    <source>
        <tissue evidence="1">Shoot tissue taken approximately 20 cm above the soil surface</tissue>
    </source>
</reference>
<sequence>MFLSHAYLVVLIRTFN</sequence>
<accession>A0A0A9C6J2</accession>
<reference evidence="1" key="2">
    <citation type="journal article" date="2015" name="Data Brief">
        <title>Shoot transcriptome of the giant reed, Arundo donax.</title>
        <authorList>
            <person name="Barrero R.A."/>
            <person name="Guerrero F.D."/>
            <person name="Moolhuijzen P."/>
            <person name="Goolsby J.A."/>
            <person name="Tidwell J."/>
            <person name="Bellgard S.E."/>
            <person name="Bellgard M.I."/>
        </authorList>
    </citation>
    <scope>NUCLEOTIDE SEQUENCE</scope>
    <source>
        <tissue evidence="1">Shoot tissue taken approximately 20 cm above the soil surface</tissue>
    </source>
</reference>
<evidence type="ECO:0000313" key="1">
    <source>
        <dbReference type="EMBL" id="JAD71939.1"/>
    </source>
</evidence>
<dbReference type="AlphaFoldDB" id="A0A0A9C6J2"/>